<feature type="transmembrane region" description="Helical" evidence="1">
    <location>
        <begin position="12"/>
        <end position="32"/>
    </location>
</feature>
<evidence type="ECO:0000313" key="3">
    <source>
        <dbReference type="Proteomes" id="UP001500596"/>
    </source>
</evidence>
<feature type="transmembrane region" description="Helical" evidence="1">
    <location>
        <begin position="95"/>
        <end position="120"/>
    </location>
</feature>
<keyword evidence="1" id="KW-0812">Transmembrane</keyword>
<protein>
    <recommendedName>
        <fullName evidence="4">Acyl-CoA synthetase</fullName>
    </recommendedName>
</protein>
<name>A0ABN2FYJ2_9MICO</name>
<evidence type="ECO:0000313" key="2">
    <source>
        <dbReference type="EMBL" id="GAA1662136.1"/>
    </source>
</evidence>
<gene>
    <name evidence="2" type="ORF">GCM10009807_02540</name>
</gene>
<evidence type="ECO:0000256" key="1">
    <source>
        <dbReference type="SAM" id="Phobius"/>
    </source>
</evidence>
<proteinExistence type="predicted"/>
<keyword evidence="1" id="KW-0472">Membrane</keyword>
<dbReference type="Proteomes" id="UP001500596">
    <property type="component" value="Unassembled WGS sequence"/>
</dbReference>
<keyword evidence="3" id="KW-1185">Reference proteome</keyword>
<dbReference type="RefSeq" id="WP_344050788.1">
    <property type="nucleotide sequence ID" value="NZ_BAAAPK010000001.1"/>
</dbReference>
<evidence type="ECO:0008006" key="4">
    <source>
        <dbReference type="Google" id="ProtNLM"/>
    </source>
</evidence>
<sequence>MTKPSATRSFELRHVQLARAAFAAIAAIMVTFSSDHSAVIGLSIFSGFALATGLVLIAAGWLVYTVDTRWPSVAAGSLSVIAGLAAGVAQLRTDAMFFVILISWALLTGLIEAIVGARGLREAKALPKTAAARTASRDGMTVGILTLVLGVALMFVPGFPALQYTITEADQTFTLTAIIIGVGLFGGYAAILAVYLAIAGLSPRRAVDAVDAEPLPAPEHERGSA</sequence>
<comment type="caution">
    <text evidence="2">The sequence shown here is derived from an EMBL/GenBank/DDBJ whole genome shotgun (WGS) entry which is preliminary data.</text>
</comment>
<keyword evidence="1" id="KW-1133">Transmembrane helix</keyword>
<feature type="transmembrane region" description="Helical" evidence="1">
    <location>
        <begin position="70"/>
        <end position="89"/>
    </location>
</feature>
<dbReference type="EMBL" id="BAAAPK010000001">
    <property type="protein sequence ID" value="GAA1662136.1"/>
    <property type="molecule type" value="Genomic_DNA"/>
</dbReference>
<organism evidence="2 3">
    <name type="scientific">Microbacterium lacus</name>
    <dbReference type="NCBI Taxonomy" id="415217"/>
    <lineage>
        <taxon>Bacteria</taxon>
        <taxon>Bacillati</taxon>
        <taxon>Actinomycetota</taxon>
        <taxon>Actinomycetes</taxon>
        <taxon>Micrococcales</taxon>
        <taxon>Microbacteriaceae</taxon>
        <taxon>Microbacterium</taxon>
    </lineage>
</organism>
<accession>A0ABN2FYJ2</accession>
<feature type="transmembrane region" description="Helical" evidence="1">
    <location>
        <begin position="173"/>
        <end position="198"/>
    </location>
</feature>
<feature type="transmembrane region" description="Helical" evidence="1">
    <location>
        <begin position="141"/>
        <end position="161"/>
    </location>
</feature>
<feature type="transmembrane region" description="Helical" evidence="1">
    <location>
        <begin position="38"/>
        <end position="63"/>
    </location>
</feature>
<reference evidence="2 3" key="1">
    <citation type="journal article" date="2019" name="Int. J. Syst. Evol. Microbiol.">
        <title>The Global Catalogue of Microorganisms (GCM) 10K type strain sequencing project: providing services to taxonomists for standard genome sequencing and annotation.</title>
        <authorList>
            <consortium name="The Broad Institute Genomics Platform"/>
            <consortium name="The Broad Institute Genome Sequencing Center for Infectious Disease"/>
            <person name="Wu L."/>
            <person name="Ma J."/>
        </authorList>
    </citation>
    <scope>NUCLEOTIDE SEQUENCE [LARGE SCALE GENOMIC DNA]</scope>
    <source>
        <strain evidence="2 3">JCM 15575</strain>
    </source>
</reference>